<dbReference type="RefSeq" id="WP_155456347.1">
    <property type="nucleotide sequence ID" value="NZ_WNKX01000022.1"/>
</dbReference>
<reference evidence="1 2" key="1">
    <citation type="submission" date="2019-11" db="EMBL/GenBank/DDBJ databases">
        <title>Type strains purchased from KCTC, JCM and DSMZ.</title>
        <authorList>
            <person name="Lu H."/>
        </authorList>
    </citation>
    <scope>NUCLEOTIDE SEQUENCE [LARGE SCALE GENOMIC DNA]</scope>
    <source>
        <strain evidence="1 2">JCM 31587</strain>
    </source>
</reference>
<gene>
    <name evidence="1" type="ORF">GM658_22705</name>
</gene>
<name>A0A6L6QPI0_9BURK</name>
<comment type="caution">
    <text evidence="1">The sequence shown here is derived from an EMBL/GenBank/DDBJ whole genome shotgun (WGS) entry which is preliminary data.</text>
</comment>
<dbReference type="AlphaFoldDB" id="A0A6L6QPI0"/>
<protein>
    <submittedName>
        <fullName evidence="1">Uncharacterized protein</fullName>
    </submittedName>
</protein>
<keyword evidence="2" id="KW-1185">Reference proteome</keyword>
<organism evidence="1 2">
    <name type="scientific">Massilia eburnea</name>
    <dbReference type="NCBI Taxonomy" id="1776165"/>
    <lineage>
        <taxon>Bacteria</taxon>
        <taxon>Pseudomonadati</taxon>
        <taxon>Pseudomonadota</taxon>
        <taxon>Betaproteobacteria</taxon>
        <taxon>Burkholderiales</taxon>
        <taxon>Oxalobacteraceae</taxon>
        <taxon>Telluria group</taxon>
        <taxon>Massilia</taxon>
    </lineage>
</organism>
<evidence type="ECO:0000313" key="2">
    <source>
        <dbReference type="Proteomes" id="UP000472320"/>
    </source>
</evidence>
<proteinExistence type="predicted"/>
<dbReference type="OrthoDB" id="7018027at2"/>
<dbReference type="EMBL" id="WNKX01000022">
    <property type="protein sequence ID" value="MTW13423.1"/>
    <property type="molecule type" value="Genomic_DNA"/>
</dbReference>
<dbReference type="Proteomes" id="UP000472320">
    <property type="component" value="Unassembled WGS sequence"/>
</dbReference>
<accession>A0A6L6QPI0</accession>
<sequence>MRERTEIELRASSHLFSDKELNKAISASLFKKLAEIHRAATEQFIPPENINRFVHGGRMVRPADDVYFDGGTRSISSVQTVEFKELVENDLSVLRRMLNSIASSVTSQFTANVFAVVGDASTSVGNVVDARAEGSTLAAHRRMWEKLEIQVSPDFTPKLPTMFVGPEAFDAFKRAAKEASPEQIAEIEQLKEMKIEKGRERERARQARFKRYGDSR</sequence>
<evidence type="ECO:0000313" key="1">
    <source>
        <dbReference type="EMBL" id="MTW13423.1"/>
    </source>
</evidence>